<dbReference type="Proteomes" id="UP000029435">
    <property type="component" value="Unassembled WGS sequence"/>
</dbReference>
<organism evidence="1 2">
    <name type="scientific">Pectobacterium brasiliense</name>
    <dbReference type="NCBI Taxonomy" id="180957"/>
    <lineage>
        <taxon>Bacteria</taxon>
        <taxon>Pseudomonadati</taxon>
        <taxon>Pseudomonadota</taxon>
        <taxon>Gammaproteobacteria</taxon>
        <taxon>Enterobacterales</taxon>
        <taxon>Pectobacteriaceae</taxon>
        <taxon>Pectobacterium</taxon>
    </lineage>
</organism>
<comment type="caution">
    <text evidence="1">The sequence shown here is derived from an EMBL/GenBank/DDBJ whole genome shotgun (WGS) entry which is preliminary data.</text>
</comment>
<dbReference type="GeneID" id="57241806"/>
<evidence type="ECO:0000313" key="2">
    <source>
        <dbReference type="Proteomes" id="UP000029435"/>
    </source>
</evidence>
<dbReference type="OrthoDB" id="6629090at2"/>
<accession>A0A0M2F770</accession>
<evidence type="ECO:0008006" key="3">
    <source>
        <dbReference type="Google" id="ProtNLM"/>
    </source>
</evidence>
<reference evidence="1 2" key="1">
    <citation type="submission" date="2014-08" db="EMBL/GenBank/DDBJ databases">
        <title>Genome sequences of NCPPB Pectobacterium isolates.</title>
        <authorList>
            <person name="Glover R.H."/>
            <person name="Sapp M."/>
            <person name="Elphinstone J."/>
        </authorList>
    </citation>
    <scope>NUCLEOTIDE SEQUENCE [LARGE SCALE GENOMIC DNA]</scope>
    <source>
        <strain evidence="1 2">LMG 21372</strain>
    </source>
</reference>
<dbReference type="AlphaFoldDB" id="A0A0M2F770"/>
<name>A0A0M2F770_9GAMM</name>
<protein>
    <recommendedName>
        <fullName evidence="3">DUF4056 domain-containing protein</fullName>
    </recommendedName>
</protein>
<evidence type="ECO:0000313" key="1">
    <source>
        <dbReference type="EMBL" id="KGA36360.1"/>
    </source>
</evidence>
<proteinExistence type="predicted"/>
<dbReference type="STRING" id="180957.B5S52_19455"/>
<sequence>MSKRSDIEKGTLVYTEVLGWVDLAHAKGDDARALMAAINSGEERIEDHFVVIYSQYMGKGFKYGTSKTTRWKIRKGLSSHDKKRVALTIIMYTSHIFESYQGSPLFSWYSDSGYSGEDLVSNLLGFYRAVDNIDYLLQLRVASQADTFTRWDYYGPIGQYKNKEFRPLLFPHPEKYPNNARPYYSVLPEFMKSVSPVNNIEKSDMLTHLNDKTGYNIGVESRVTIQIE</sequence>
<dbReference type="RefSeq" id="WP_010285302.1">
    <property type="nucleotide sequence ID" value="NZ_CP047495.1"/>
</dbReference>
<dbReference type="EMBL" id="JQOD01000001">
    <property type="protein sequence ID" value="KGA36360.1"/>
    <property type="molecule type" value="Genomic_DNA"/>
</dbReference>
<gene>
    <name evidence="1" type="ORF">KU74_07830</name>
</gene>